<protein>
    <submittedName>
        <fullName evidence="1">Uncharacterized protein</fullName>
    </submittedName>
</protein>
<evidence type="ECO:0000313" key="1">
    <source>
        <dbReference type="Ensembl" id="ENSPANP00000053405.1"/>
    </source>
</evidence>
<name>A0A8I5N3P3_PAPAN</name>
<dbReference type="PANTHER" id="PTHR46254">
    <property type="entry name" value="PROTEIN GVQW1-RELATED"/>
    <property type="match status" value="1"/>
</dbReference>
<sequence>MRAPVVPYPHPHLVCTQNLFFILFYFFEMGSHSVTHAGVQWYDLSSLQPLPLGFKQFSCLSLLSTWDYRGVPPCLANFFVFLVVFSRDGVSPWSRSPDLVIRPPRPPKVLRLQA</sequence>
<accession>A0A8I5N3P3</accession>
<dbReference type="OMA" id="VHTIDIY"/>
<dbReference type="Ensembl" id="ENSPANT00000061338.1">
    <property type="protein sequence ID" value="ENSPANP00000053405.1"/>
    <property type="gene ID" value="ENSPANG00000041329.1"/>
</dbReference>
<dbReference type="GeneTree" id="ENSGT00940000161627"/>
<proteinExistence type="predicted"/>
<keyword evidence="2" id="KW-1185">Reference proteome</keyword>
<reference evidence="1 2" key="1">
    <citation type="submission" date="2012-03" db="EMBL/GenBank/DDBJ databases">
        <title>Whole Genome Assembly of Papio anubis.</title>
        <authorList>
            <person name="Liu Y.L."/>
            <person name="Abraham K.A."/>
            <person name="Akbar H.A."/>
            <person name="Ali S.A."/>
            <person name="Anosike U.A."/>
            <person name="Aqrawi P.A."/>
            <person name="Arias F.A."/>
            <person name="Attaway T.A."/>
            <person name="Awwad R.A."/>
            <person name="Babu C.B."/>
            <person name="Bandaranaike D.B."/>
            <person name="Battles P.B."/>
            <person name="Bell A.B."/>
            <person name="Beltran B.B."/>
            <person name="Berhane-Mersha D.B."/>
            <person name="Bess C.B."/>
            <person name="Bickham C.B."/>
            <person name="Bolden T.B."/>
            <person name="Carter K.C."/>
            <person name="Chau D.C."/>
            <person name="Chavez A.C."/>
            <person name="Clerc-Blankenburg K.C."/>
            <person name="Coyle M.C."/>
            <person name="Dao M.D."/>
            <person name="Davila M.L.D."/>
            <person name="Davy-Carroll L.D."/>
            <person name="Denson S.D."/>
            <person name="Dinh H.D."/>
            <person name="Fernandez S.F."/>
            <person name="Fernando P.F."/>
            <person name="Forbes L.F."/>
            <person name="Francis C.F."/>
            <person name="Francisco L.F."/>
            <person name="Fu Q.F."/>
            <person name="Garcia-Iii R.G."/>
            <person name="Garrett T.G."/>
            <person name="Gross S.G."/>
            <person name="Gubbala S.G."/>
            <person name="Hirani K.H."/>
            <person name="Hogues M.H."/>
            <person name="Hollins B.H."/>
            <person name="Jackson L.J."/>
            <person name="Javaid M.J."/>
            <person name="Jhangiani S.J."/>
            <person name="Johnson A.J."/>
            <person name="Johnson B.J."/>
            <person name="Jones J.J."/>
            <person name="Joshi V.J."/>
            <person name="Kalu J.K."/>
            <person name="Khan N.K."/>
            <person name="Korchina V.K."/>
            <person name="Kovar C.K."/>
            <person name="Lago L.L."/>
            <person name="Lara F.L."/>
            <person name="Le T.-K.L."/>
            <person name="Lee S.L."/>
            <person name="Legall-Iii F.L."/>
            <person name="Lemon S.L."/>
            <person name="Liu J.L."/>
            <person name="Liu Y.-S.L."/>
            <person name="Liyanage D.L."/>
            <person name="Lopez J.L."/>
            <person name="Lorensuhewa L.L."/>
            <person name="Mata R.M."/>
            <person name="Mathew T.M."/>
            <person name="Mercado C.M."/>
            <person name="Mercado I.M."/>
            <person name="Morales K.M."/>
            <person name="Morgan M.M."/>
            <person name="Munidasa M.M."/>
            <person name="Ngo D.N."/>
            <person name="Nguyen L.N."/>
            <person name="Nguyen T.N."/>
            <person name="Nguyen N.N."/>
            <person name="Obregon M.O."/>
            <person name="Okwuonu G.O."/>
            <person name="Ongeri F.O."/>
            <person name="Onwere C.O."/>
            <person name="Osifeso I.O."/>
            <person name="Parra A.P."/>
            <person name="Patil S.P."/>
            <person name="Perez A.P."/>
            <person name="Perez Y.P."/>
            <person name="Pham C.P."/>
            <person name="Pu L.-L.P."/>
            <person name="Puazo M.P."/>
            <person name="Quiroz J.Q."/>
            <person name="Rouhana J.R."/>
            <person name="Ruiz M.R."/>
            <person name="Ruiz S.-J.R."/>
            <person name="Saada N.S."/>
            <person name="Santibanez J.S."/>
            <person name="Scheel M.S."/>
            <person name="Schneider B.S."/>
            <person name="Simmons D.S."/>
            <person name="Sisson I.S."/>
            <person name="Tang L.-Y.T."/>
            <person name="Thornton R.T."/>
            <person name="Tisius J.T."/>
            <person name="Toledanes G.T."/>
            <person name="Trejos Z.T."/>
            <person name="Usmani K.U."/>
            <person name="Varghese R.V."/>
            <person name="Vattathil S.V."/>
            <person name="Vee V.V."/>
            <person name="Walker D.W."/>
            <person name="Weissenberger G.W."/>
            <person name="White C.W."/>
            <person name="Williams A.W."/>
            <person name="Woodworth J.W."/>
            <person name="Wright R.W."/>
            <person name="Zhu Y.Z."/>
            <person name="Han Y.H."/>
            <person name="Newsham I.N."/>
            <person name="Nazareth L.N."/>
            <person name="Worley K.W."/>
            <person name="Muzny D.M."/>
            <person name="Rogers J.R."/>
            <person name="Gibbs R.G."/>
        </authorList>
    </citation>
    <scope>NUCLEOTIDE SEQUENCE [LARGE SCALE GENOMIC DNA]</scope>
</reference>
<organism evidence="1 2">
    <name type="scientific">Papio anubis</name>
    <name type="common">Olive baboon</name>
    <dbReference type="NCBI Taxonomy" id="9555"/>
    <lineage>
        <taxon>Eukaryota</taxon>
        <taxon>Metazoa</taxon>
        <taxon>Chordata</taxon>
        <taxon>Craniata</taxon>
        <taxon>Vertebrata</taxon>
        <taxon>Euteleostomi</taxon>
        <taxon>Mammalia</taxon>
        <taxon>Eutheria</taxon>
        <taxon>Euarchontoglires</taxon>
        <taxon>Primates</taxon>
        <taxon>Haplorrhini</taxon>
        <taxon>Catarrhini</taxon>
        <taxon>Cercopithecidae</taxon>
        <taxon>Cercopithecinae</taxon>
        <taxon>Papio</taxon>
    </lineage>
</organism>
<dbReference type="Proteomes" id="UP000028761">
    <property type="component" value="Chromosome 13"/>
</dbReference>
<evidence type="ECO:0000313" key="2">
    <source>
        <dbReference type="Proteomes" id="UP000028761"/>
    </source>
</evidence>
<reference evidence="1" key="3">
    <citation type="submission" date="2025-09" db="UniProtKB">
        <authorList>
            <consortium name="Ensembl"/>
        </authorList>
    </citation>
    <scope>IDENTIFICATION</scope>
</reference>
<reference evidence="1" key="2">
    <citation type="submission" date="2025-08" db="UniProtKB">
        <authorList>
            <consortium name="Ensembl"/>
        </authorList>
    </citation>
    <scope>IDENTIFICATION</scope>
</reference>
<dbReference type="AlphaFoldDB" id="A0A8I5N3P3"/>